<keyword evidence="4" id="KW-1185">Reference proteome</keyword>
<dbReference type="SUPFAM" id="SSF53474">
    <property type="entry name" value="alpha/beta-Hydrolases"/>
    <property type="match status" value="1"/>
</dbReference>
<dbReference type="GO" id="GO:0016787">
    <property type="term" value="F:hydrolase activity"/>
    <property type="evidence" value="ECO:0007669"/>
    <property type="project" value="UniProtKB-KW"/>
</dbReference>
<dbReference type="KEGG" id="ares:IWH25_13280"/>
<feature type="signal peptide" evidence="1">
    <location>
        <begin position="1"/>
        <end position="21"/>
    </location>
</feature>
<dbReference type="InterPro" id="IPR029058">
    <property type="entry name" value="AB_hydrolase_fold"/>
</dbReference>
<dbReference type="Proteomes" id="UP000663444">
    <property type="component" value="Chromosome"/>
</dbReference>
<feature type="chain" id="PRO_5037330963" evidence="1">
    <location>
        <begin position="22"/>
        <end position="268"/>
    </location>
</feature>
<dbReference type="AlphaFoldDB" id="A0A974PWW0"/>
<name>A0A974PWW0_9RHOO</name>
<keyword evidence="1" id="KW-0732">Signal</keyword>
<evidence type="ECO:0000259" key="2">
    <source>
        <dbReference type="Pfam" id="PF12697"/>
    </source>
</evidence>
<organism evidence="3 4">
    <name type="scientific">Azospira restricta</name>
    <dbReference type="NCBI Taxonomy" id="404405"/>
    <lineage>
        <taxon>Bacteria</taxon>
        <taxon>Pseudomonadati</taxon>
        <taxon>Pseudomonadota</taxon>
        <taxon>Betaproteobacteria</taxon>
        <taxon>Rhodocyclales</taxon>
        <taxon>Rhodocyclaceae</taxon>
        <taxon>Azospira</taxon>
    </lineage>
</organism>
<evidence type="ECO:0000256" key="1">
    <source>
        <dbReference type="SAM" id="SignalP"/>
    </source>
</evidence>
<reference evidence="3" key="1">
    <citation type="submission" date="2020-11" db="EMBL/GenBank/DDBJ databases">
        <title>Azospira restricta DSM 18626 genome sequence.</title>
        <authorList>
            <person name="Moe W.M."/>
        </authorList>
    </citation>
    <scope>NUCLEOTIDE SEQUENCE</scope>
    <source>
        <strain evidence="3">DSM 18626</strain>
    </source>
</reference>
<proteinExistence type="predicted"/>
<dbReference type="EMBL" id="CP064781">
    <property type="protein sequence ID" value="QRJ62736.1"/>
    <property type="molecule type" value="Genomic_DNA"/>
</dbReference>
<sequence>MAPARRRLLLALLLAPFAAAAAVADGGNSRIGIVVMHGKGGSPTKFVAELAERLEQQGFLVANLEMPWSGRRNYDVTVDAAAAEVEAALSSLRAKGAQRVFVAGHSQGGLFALYFGVSHAVDGIIAIAPGGSVNSPVFRDKLGDSVELARRLLADGKGDEKVPFLDYEGSRGTSPVLTTPRIYLDWFDPAGAMDQLKAVRALNPATPVLFIVPTGDYPGLLRVKQQMVDALPRHPRTKLYEPDASHLGAPSASVREIADWLVGVANPR</sequence>
<protein>
    <submittedName>
        <fullName evidence="3">Alpha/beta hydrolase</fullName>
    </submittedName>
</protein>
<dbReference type="RefSeq" id="WP_203386267.1">
    <property type="nucleotide sequence ID" value="NZ_CP064781.1"/>
</dbReference>
<dbReference type="InterPro" id="IPR000073">
    <property type="entry name" value="AB_hydrolase_1"/>
</dbReference>
<accession>A0A974PWW0</accession>
<evidence type="ECO:0000313" key="4">
    <source>
        <dbReference type="Proteomes" id="UP000663444"/>
    </source>
</evidence>
<dbReference type="Pfam" id="PF12697">
    <property type="entry name" value="Abhydrolase_6"/>
    <property type="match status" value="1"/>
</dbReference>
<dbReference type="Gene3D" id="3.40.50.1820">
    <property type="entry name" value="alpha/beta hydrolase"/>
    <property type="match status" value="1"/>
</dbReference>
<gene>
    <name evidence="3" type="ORF">IWH25_13280</name>
</gene>
<evidence type="ECO:0000313" key="3">
    <source>
        <dbReference type="EMBL" id="QRJ62736.1"/>
    </source>
</evidence>
<feature type="domain" description="AB hydrolase-1" evidence="2">
    <location>
        <begin position="33"/>
        <end position="258"/>
    </location>
</feature>
<keyword evidence="3" id="KW-0378">Hydrolase</keyword>